<keyword evidence="8 22" id="KW-0479">Metal-binding</keyword>
<feature type="transmembrane region" description="Helical" evidence="22">
    <location>
        <begin position="159"/>
        <end position="175"/>
    </location>
</feature>
<keyword evidence="13" id="KW-0460">Magnesium</keyword>
<comment type="subcellular location">
    <subcellularLocation>
        <location evidence="22">Cell membrane</location>
    </subcellularLocation>
    <subcellularLocation>
        <location evidence="1">Endomembrane system</location>
        <topology evidence="1">Multi-pass membrane protein</topology>
    </subcellularLocation>
</comment>
<feature type="domain" description="HMA" evidence="23">
    <location>
        <begin position="2"/>
        <end position="68"/>
    </location>
</feature>
<dbReference type="PROSITE" id="PS00154">
    <property type="entry name" value="ATPASE_E1_E2"/>
    <property type="match status" value="1"/>
</dbReference>
<dbReference type="PANTHER" id="PTHR43520">
    <property type="entry name" value="ATP7, ISOFORM B"/>
    <property type="match status" value="1"/>
</dbReference>
<dbReference type="Gene3D" id="3.40.50.1000">
    <property type="entry name" value="HAD superfamily/HAD-like"/>
    <property type="match status" value="1"/>
</dbReference>
<dbReference type="InterPro" id="IPR036412">
    <property type="entry name" value="HAD-like_sf"/>
</dbReference>
<evidence type="ECO:0000256" key="20">
    <source>
        <dbReference type="ARBA" id="ARBA00033239"/>
    </source>
</evidence>
<dbReference type="RefSeq" id="WP_307328406.1">
    <property type="nucleotide sequence ID" value="NZ_JAUSUG010000016.1"/>
</dbReference>
<dbReference type="SUPFAM" id="SSF81653">
    <property type="entry name" value="Calcium ATPase, transduction domain A"/>
    <property type="match status" value="1"/>
</dbReference>
<name>A0ABU0A1Z5_9BACI</name>
<feature type="transmembrane region" description="Helical" evidence="22">
    <location>
        <begin position="195"/>
        <end position="213"/>
    </location>
</feature>
<feature type="transmembrane region" description="Helical" evidence="22">
    <location>
        <begin position="93"/>
        <end position="116"/>
    </location>
</feature>
<keyword evidence="11" id="KW-0187">Copper transport</keyword>
<dbReference type="NCBIfam" id="TIGR01494">
    <property type="entry name" value="ATPase_P-type"/>
    <property type="match status" value="1"/>
</dbReference>
<dbReference type="InterPro" id="IPR023214">
    <property type="entry name" value="HAD_sf"/>
</dbReference>
<feature type="transmembrane region" description="Helical" evidence="22">
    <location>
        <begin position="347"/>
        <end position="369"/>
    </location>
</feature>
<keyword evidence="7 22" id="KW-0812">Transmembrane</keyword>
<comment type="similarity">
    <text evidence="2 22">Belongs to the cation transport ATPase (P-type) (TC 3.A.3) family. Type IB subfamily.</text>
</comment>
<dbReference type="InterPro" id="IPR023299">
    <property type="entry name" value="ATPase_P-typ_cyto_dom_N"/>
</dbReference>
<dbReference type="InterPro" id="IPR027256">
    <property type="entry name" value="P-typ_ATPase_IB"/>
</dbReference>
<dbReference type="EC" id="7.2.2.8" evidence="3"/>
<feature type="transmembrane region" description="Helical" evidence="22">
    <location>
        <begin position="128"/>
        <end position="147"/>
    </location>
</feature>
<comment type="caution">
    <text evidence="24">The sequence shown here is derived from an EMBL/GenBank/DDBJ whole genome shotgun (WGS) entry which is preliminary data.</text>
</comment>
<evidence type="ECO:0000256" key="8">
    <source>
        <dbReference type="ARBA" id="ARBA00022723"/>
    </source>
</evidence>
<dbReference type="PROSITE" id="PS01047">
    <property type="entry name" value="HMA_1"/>
    <property type="match status" value="1"/>
</dbReference>
<comment type="catalytic activity">
    <reaction evidence="21">
        <text>Cu(+)(in) + ATP + H2O = Cu(+)(out) + ADP + phosphate + H(+)</text>
        <dbReference type="Rhea" id="RHEA:25792"/>
        <dbReference type="ChEBI" id="CHEBI:15377"/>
        <dbReference type="ChEBI" id="CHEBI:15378"/>
        <dbReference type="ChEBI" id="CHEBI:30616"/>
        <dbReference type="ChEBI" id="CHEBI:43474"/>
        <dbReference type="ChEBI" id="CHEBI:49552"/>
        <dbReference type="ChEBI" id="CHEBI:456216"/>
        <dbReference type="EC" id="7.2.2.8"/>
    </reaction>
</comment>
<dbReference type="EMBL" id="JAUSUG010000016">
    <property type="protein sequence ID" value="MDQ0256375.1"/>
    <property type="molecule type" value="Genomic_DNA"/>
</dbReference>
<accession>A0ABU0A1Z5</accession>
<evidence type="ECO:0000313" key="25">
    <source>
        <dbReference type="Proteomes" id="UP001230005"/>
    </source>
</evidence>
<dbReference type="Pfam" id="PF00702">
    <property type="entry name" value="Hydrolase"/>
    <property type="match status" value="1"/>
</dbReference>
<dbReference type="InterPro" id="IPR008250">
    <property type="entry name" value="ATPase_P-typ_transduc_dom_A_sf"/>
</dbReference>
<gene>
    <name evidence="24" type="ORF">J2S74_003795</name>
</gene>
<dbReference type="SUPFAM" id="SSF56784">
    <property type="entry name" value="HAD-like"/>
    <property type="match status" value="1"/>
</dbReference>
<dbReference type="InterPro" id="IPR044492">
    <property type="entry name" value="P_typ_ATPase_HD_dom"/>
</dbReference>
<dbReference type="PRINTS" id="PR00119">
    <property type="entry name" value="CATATPASE"/>
</dbReference>
<evidence type="ECO:0000256" key="17">
    <source>
        <dbReference type="ARBA" id="ARBA00023065"/>
    </source>
</evidence>
<keyword evidence="25" id="KW-1185">Reference proteome</keyword>
<dbReference type="PANTHER" id="PTHR43520:SF8">
    <property type="entry name" value="P-TYPE CU(+) TRANSPORTER"/>
    <property type="match status" value="1"/>
</dbReference>
<evidence type="ECO:0000256" key="11">
    <source>
        <dbReference type="ARBA" id="ARBA00022796"/>
    </source>
</evidence>
<dbReference type="Pfam" id="PF00122">
    <property type="entry name" value="E1-E2_ATPase"/>
    <property type="match status" value="1"/>
</dbReference>
<evidence type="ECO:0000256" key="12">
    <source>
        <dbReference type="ARBA" id="ARBA00022840"/>
    </source>
</evidence>
<keyword evidence="10 22" id="KW-0547">Nucleotide-binding</keyword>
<evidence type="ECO:0000256" key="3">
    <source>
        <dbReference type="ARBA" id="ARBA00012517"/>
    </source>
</evidence>
<keyword evidence="12 22" id="KW-0067">ATP-binding</keyword>
<evidence type="ECO:0000256" key="1">
    <source>
        <dbReference type="ARBA" id="ARBA00004127"/>
    </source>
</evidence>
<reference evidence="24 25" key="1">
    <citation type="submission" date="2023-07" db="EMBL/GenBank/DDBJ databases">
        <title>Genomic Encyclopedia of Type Strains, Phase IV (KMG-IV): sequencing the most valuable type-strain genomes for metagenomic binning, comparative biology and taxonomic classification.</title>
        <authorList>
            <person name="Goeker M."/>
        </authorList>
    </citation>
    <scope>NUCLEOTIDE SEQUENCE [LARGE SCALE GENOMIC DNA]</scope>
    <source>
        <strain evidence="24 25">DSM 9768</strain>
    </source>
</reference>
<keyword evidence="22" id="KW-1003">Cell membrane</keyword>
<dbReference type="Proteomes" id="UP001230005">
    <property type="component" value="Unassembled WGS sequence"/>
</dbReference>
<dbReference type="NCBIfam" id="TIGR00003">
    <property type="entry name" value="copper ion binding protein"/>
    <property type="match status" value="1"/>
</dbReference>
<evidence type="ECO:0000256" key="2">
    <source>
        <dbReference type="ARBA" id="ARBA00006024"/>
    </source>
</evidence>
<keyword evidence="14" id="KW-1278">Translocase</keyword>
<feature type="transmembrane region" description="Helical" evidence="22">
    <location>
        <begin position="719"/>
        <end position="738"/>
    </location>
</feature>
<dbReference type="InterPro" id="IPR006121">
    <property type="entry name" value="HMA_dom"/>
</dbReference>
<evidence type="ECO:0000259" key="23">
    <source>
        <dbReference type="PROSITE" id="PS50846"/>
    </source>
</evidence>
<dbReference type="Gene3D" id="3.40.1110.10">
    <property type="entry name" value="Calcium-transporting ATPase, cytoplasmic domain N"/>
    <property type="match status" value="1"/>
</dbReference>
<evidence type="ECO:0000256" key="4">
    <source>
        <dbReference type="ARBA" id="ARBA00015102"/>
    </source>
</evidence>
<dbReference type="InterPro" id="IPR036163">
    <property type="entry name" value="HMA_dom_sf"/>
</dbReference>
<dbReference type="NCBIfam" id="TIGR01511">
    <property type="entry name" value="ATPase-IB1_Cu"/>
    <property type="match status" value="1"/>
</dbReference>
<keyword evidence="9" id="KW-0677">Repeat</keyword>
<dbReference type="InterPro" id="IPR018303">
    <property type="entry name" value="ATPase_P-typ_P_site"/>
</dbReference>
<dbReference type="PRINTS" id="PR00942">
    <property type="entry name" value="CUATPASEI"/>
</dbReference>
<dbReference type="InterPro" id="IPR059000">
    <property type="entry name" value="ATPase_P-type_domA"/>
</dbReference>
<dbReference type="CDD" id="cd00371">
    <property type="entry name" value="HMA"/>
    <property type="match status" value="1"/>
</dbReference>
<evidence type="ECO:0000256" key="19">
    <source>
        <dbReference type="ARBA" id="ARBA00029719"/>
    </source>
</evidence>
<keyword evidence="5" id="KW-0813">Transport</keyword>
<evidence type="ECO:0000256" key="9">
    <source>
        <dbReference type="ARBA" id="ARBA00022737"/>
    </source>
</evidence>
<dbReference type="InterPro" id="IPR006122">
    <property type="entry name" value="HMA_Cu_ion-bd"/>
</dbReference>
<protein>
    <recommendedName>
        <fullName evidence="4">Copper-exporting P-type ATPase</fullName>
        <ecNumber evidence="3">7.2.2.8</ecNumber>
    </recommendedName>
    <alternativeName>
        <fullName evidence="19">Copper-exporting P-type ATPase A</fullName>
    </alternativeName>
    <alternativeName>
        <fullName evidence="20">Cu(+)-exporting ATPase</fullName>
    </alternativeName>
</protein>
<sequence length="748" mass="80324">MEKTLVSVRGMTCSSCVNRVEKKIAKVPGVEKVSVNLAANQAQVSYDTSVASTEKIIKAIEDIGYSGNVIDENKEVDASQEQQKETKKLKKDFIIGAILTSIVLYGSIPHMVGGWGENWLLMDLAGNAYWLLLLTSIVQLGPGMRFYTNSYKVLKNKSADMNVLVAMGTTAAWAYSGAMTLFPTPLVNMGFPHQLYYDVTTVITTLIILGRYLEAKAKGETSSAIKKLMNLQAKTARVIRNGEELEIPVEDVVIDDVIVVRPGERVPVDGEVIKGKSSVDESMLTGESIPVEKQIGDEVIGATINKTGSFTLRATKIGKDTALSQIIRMVNEAQGSKAPIQRVVDKISAYFVPAVVVLAFTSFFVWWAIGPEPAFIVGLTSFIAVLIIACPCALGLATPTAIMVGTEKGAENGILIKDAASIERANKVKTVVLDKTGTITEGKPKVTDIVPSDSFSELELLTLVASVERVSEHPLGEAIVQEAISKNLELQEPDTFESITGHGLIGTLNHQEILVGNLKLMKEHNISNPEMVKTAENLADQGKTPMYVAINSEYAGIIAVADTLKKDTVAAIKALKEMNIKVIMLTGDHYRTAKAIAKEAGIDEFIAEVLPEHKAAEIKKLQADGEIVAMVGDGINDAPALAQADVGIAIGTGTDVAMETASITLMRGNIMSVVTSLKLAKTTMHMIWQNLGWAFGYNVVLIPVAAGILYPFIGIFLNPALAGAAMAFSSVSVVLNTLRLKKFKSVSA</sequence>
<evidence type="ECO:0000256" key="7">
    <source>
        <dbReference type="ARBA" id="ARBA00022692"/>
    </source>
</evidence>
<dbReference type="InterPro" id="IPR001757">
    <property type="entry name" value="P_typ_ATPase"/>
</dbReference>
<dbReference type="NCBIfam" id="TIGR01525">
    <property type="entry name" value="ATPase-IB_hvy"/>
    <property type="match status" value="1"/>
</dbReference>
<dbReference type="Gene3D" id="2.70.150.10">
    <property type="entry name" value="Calcium-transporting ATPase, cytoplasmic transduction domain A"/>
    <property type="match status" value="1"/>
</dbReference>
<dbReference type="SUPFAM" id="SSF55008">
    <property type="entry name" value="HMA, heavy metal-associated domain"/>
    <property type="match status" value="1"/>
</dbReference>
<evidence type="ECO:0000256" key="5">
    <source>
        <dbReference type="ARBA" id="ARBA00022448"/>
    </source>
</evidence>
<proteinExistence type="inferred from homology"/>
<keyword evidence="15 22" id="KW-1133">Transmembrane helix</keyword>
<dbReference type="CDD" id="cd02094">
    <property type="entry name" value="P-type_ATPase_Cu-like"/>
    <property type="match status" value="1"/>
</dbReference>
<dbReference type="InterPro" id="IPR023298">
    <property type="entry name" value="ATPase_P-typ_TM_dom_sf"/>
</dbReference>
<keyword evidence="16" id="KW-0186">Copper</keyword>
<evidence type="ECO:0000256" key="13">
    <source>
        <dbReference type="ARBA" id="ARBA00022842"/>
    </source>
</evidence>
<dbReference type="SFLD" id="SFLDG00002">
    <property type="entry name" value="C1.7:_P-type_atpase_like"/>
    <property type="match status" value="1"/>
</dbReference>
<dbReference type="PROSITE" id="PS50846">
    <property type="entry name" value="HMA_2"/>
    <property type="match status" value="1"/>
</dbReference>
<keyword evidence="17" id="KW-0406">Ion transport</keyword>
<evidence type="ECO:0000256" key="22">
    <source>
        <dbReference type="RuleBase" id="RU362081"/>
    </source>
</evidence>
<evidence type="ECO:0000313" key="24">
    <source>
        <dbReference type="EMBL" id="MDQ0256375.1"/>
    </source>
</evidence>
<evidence type="ECO:0000256" key="18">
    <source>
        <dbReference type="ARBA" id="ARBA00023136"/>
    </source>
</evidence>
<feature type="transmembrane region" description="Helical" evidence="22">
    <location>
        <begin position="375"/>
        <end position="398"/>
    </location>
</feature>
<dbReference type="PRINTS" id="PR00943">
    <property type="entry name" value="CUATPASE"/>
</dbReference>
<evidence type="ECO:0000256" key="14">
    <source>
        <dbReference type="ARBA" id="ARBA00022967"/>
    </source>
</evidence>
<dbReference type="SFLD" id="SFLDS00003">
    <property type="entry name" value="Haloacid_Dehalogenase"/>
    <property type="match status" value="1"/>
</dbReference>
<dbReference type="SUPFAM" id="SSF81665">
    <property type="entry name" value="Calcium ATPase, transmembrane domain M"/>
    <property type="match status" value="1"/>
</dbReference>
<keyword evidence="6" id="KW-0597">Phosphoprotein</keyword>
<dbReference type="SFLD" id="SFLDF00027">
    <property type="entry name" value="p-type_atpase"/>
    <property type="match status" value="1"/>
</dbReference>
<evidence type="ECO:0000256" key="16">
    <source>
        <dbReference type="ARBA" id="ARBA00023008"/>
    </source>
</evidence>
<dbReference type="Gene3D" id="3.30.70.100">
    <property type="match status" value="1"/>
</dbReference>
<organism evidence="24 25">
    <name type="scientific">Evansella vedderi</name>
    <dbReference type="NCBI Taxonomy" id="38282"/>
    <lineage>
        <taxon>Bacteria</taxon>
        <taxon>Bacillati</taxon>
        <taxon>Bacillota</taxon>
        <taxon>Bacilli</taxon>
        <taxon>Bacillales</taxon>
        <taxon>Bacillaceae</taxon>
        <taxon>Evansella</taxon>
    </lineage>
</organism>
<keyword evidence="18 22" id="KW-0472">Membrane</keyword>
<evidence type="ECO:0000256" key="15">
    <source>
        <dbReference type="ARBA" id="ARBA00022989"/>
    </source>
</evidence>
<dbReference type="InterPro" id="IPR017969">
    <property type="entry name" value="Heavy-metal-associated_CS"/>
</dbReference>
<evidence type="ECO:0000256" key="10">
    <source>
        <dbReference type="ARBA" id="ARBA00022741"/>
    </source>
</evidence>
<evidence type="ECO:0000256" key="21">
    <source>
        <dbReference type="ARBA" id="ARBA00049289"/>
    </source>
</evidence>
<evidence type="ECO:0000256" key="6">
    <source>
        <dbReference type="ARBA" id="ARBA00022553"/>
    </source>
</evidence>
<dbReference type="Pfam" id="PF00403">
    <property type="entry name" value="HMA"/>
    <property type="match status" value="1"/>
</dbReference>
<feature type="transmembrane region" description="Helical" evidence="22">
    <location>
        <begin position="691"/>
        <end position="713"/>
    </location>
</feature>